<dbReference type="EMBL" id="JAYMYQ010000005">
    <property type="protein sequence ID" value="KAK7328553.1"/>
    <property type="molecule type" value="Genomic_DNA"/>
</dbReference>
<accession>A0AAN9L891</accession>
<keyword evidence="2" id="KW-1185">Reference proteome</keyword>
<dbReference type="AlphaFoldDB" id="A0AAN9L891"/>
<protein>
    <submittedName>
        <fullName evidence="1">Uncharacterized protein</fullName>
    </submittedName>
</protein>
<evidence type="ECO:0000313" key="2">
    <source>
        <dbReference type="Proteomes" id="UP001367508"/>
    </source>
</evidence>
<evidence type="ECO:0000313" key="1">
    <source>
        <dbReference type="EMBL" id="KAK7328553.1"/>
    </source>
</evidence>
<organism evidence="1 2">
    <name type="scientific">Canavalia gladiata</name>
    <name type="common">Sword bean</name>
    <name type="synonym">Dolichos gladiatus</name>
    <dbReference type="NCBI Taxonomy" id="3824"/>
    <lineage>
        <taxon>Eukaryota</taxon>
        <taxon>Viridiplantae</taxon>
        <taxon>Streptophyta</taxon>
        <taxon>Embryophyta</taxon>
        <taxon>Tracheophyta</taxon>
        <taxon>Spermatophyta</taxon>
        <taxon>Magnoliopsida</taxon>
        <taxon>eudicotyledons</taxon>
        <taxon>Gunneridae</taxon>
        <taxon>Pentapetalae</taxon>
        <taxon>rosids</taxon>
        <taxon>fabids</taxon>
        <taxon>Fabales</taxon>
        <taxon>Fabaceae</taxon>
        <taxon>Papilionoideae</taxon>
        <taxon>50 kb inversion clade</taxon>
        <taxon>NPAAA clade</taxon>
        <taxon>indigoferoid/millettioid clade</taxon>
        <taxon>Phaseoleae</taxon>
        <taxon>Canavalia</taxon>
    </lineage>
</organism>
<reference evidence="1 2" key="1">
    <citation type="submission" date="2024-01" db="EMBL/GenBank/DDBJ databases">
        <title>The genomes of 5 underutilized Papilionoideae crops provide insights into root nodulation and disease resistanc.</title>
        <authorList>
            <person name="Jiang F."/>
        </authorList>
    </citation>
    <scope>NUCLEOTIDE SEQUENCE [LARGE SCALE GENOMIC DNA]</scope>
    <source>
        <strain evidence="1">LVBAO_FW01</strain>
        <tissue evidence="1">Leaves</tissue>
    </source>
</reference>
<comment type="caution">
    <text evidence="1">The sequence shown here is derived from an EMBL/GenBank/DDBJ whole genome shotgun (WGS) entry which is preliminary data.</text>
</comment>
<sequence>MKFQSELSLNNGISLAELLKKKKNPLRSSLGFFGVFKKQFQFSRKRKPGPPIGLVGISKKEISRESNTEVLCAHTRSWNFISSLGPPIGCLGIWEKEISRESNTKVLRVHTKSCARISLKNPNLISTLGNIMQLPPGYISLECVVSRTDEAPRMDLFGCPRIGLVSQANIHEMPLLRFSSSRNSQCWSIWKVENQACTFLVRSDLKKPSS</sequence>
<proteinExistence type="predicted"/>
<gene>
    <name evidence="1" type="ORF">VNO77_22664</name>
</gene>
<dbReference type="Proteomes" id="UP001367508">
    <property type="component" value="Unassembled WGS sequence"/>
</dbReference>
<name>A0AAN9L891_CANGL</name>